<accession>A0A0A6VCP2</accession>
<evidence type="ECO:0000313" key="2">
    <source>
        <dbReference type="EMBL" id="KHD85336.1"/>
    </source>
</evidence>
<organism evidence="2 3">
    <name type="scientific">Heyndrickxia ginsengihumi</name>
    <dbReference type="NCBI Taxonomy" id="363870"/>
    <lineage>
        <taxon>Bacteria</taxon>
        <taxon>Bacillati</taxon>
        <taxon>Bacillota</taxon>
        <taxon>Bacilli</taxon>
        <taxon>Bacillales</taxon>
        <taxon>Bacillaceae</taxon>
        <taxon>Heyndrickxia</taxon>
    </lineage>
</organism>
<dbReference type="AlphaFoldDB" id="A0A0A6VCP2"/>
<dbReference type="EMBL" id="JRUN01000026">
    <property type="protein sequence ID" value="KHD85336.1"/>
    <property type="molecule type" value="Genomic_DNA"/>
</dbReference>
<reference evidence="2 3" key="1">
    <citation type="submission" date="2014-10" db="EMBL/GenBank/DDBJ databases">
        <title>Draft genome of phytase producing Bacillus ginsengihumi strain M2.11.</title>
        <authorList>
            <person name="Toymentseva A."/>
            <person name="Boulygina E.A."/>
            <person name="Kazakov S.V."/>
            <person name="Kayumov I."/>
            <person name="Suleimanova A.D."/>
            <person name="Mardanova A.M."/>
            <person name="Maria S.N."/>
            <person name="Sergey M.Y."/>
            <person name="Sharipova M.R."/>
        </authorList>
    </citation>
    <scope>NUCLEOTIDE SEQUENCE [LARGE SCALE GENOMIC DNA]</scope>
    <source>
        <strain evidence="2 3">M2.11</strain>
    </source>
</reference>
<keyword evidence="1" id="KW-0812">Transmembrane</keyword>
<keyword evidence="1" id="KW-0472">Membrane</keyword>
<keyword evidence="1" id="KW-1133">Transmembrane helix</keyword>
<gene>
    <name evidence="2" type="ORF">NG54_09960</name>
</gene>
<proteinExistence type="predicted"/>
<evidence type="ECO:0000313" key="3">
    <source>
        <dbReference type="Proteomes" id="UP000030588"/>
    </source>
</evidence>
<sequence>MRSKKQHIFDLIMYILLLIFFIFWSDMPTTYIWIITIVYSVIIVFKLIKIFSKEKKKDYKQ</sequence>
<evidence type="ECO:0000256" key="1">
    <source>
        <dbReference type="SAM" id="Phobius"/>
    </source>
</evidence>
<feature type="transmembrane region" description="Helical" evidence="1">
    <location>
        <begin position="7"/>
        <end position="25"/>
    </location>
</feature>
<comment type="caution">
    <text evidence="2">The sequence shown here is derived from an EMBL/GenBank/DDBJ whole genome shotgun (WGS) entry which is preliminary data.</text>
</comment>
<protein>
    <submittedName>
        <fullName evidence="2">Uncharacterized protein</fullName>
    </submittedName>
</protein>
<dbReference type="Proteomes" id="UP000030588">
    <property type="component" value="Unassembled WGS sequence"/>
</dbReference>
<feature type="transmembrane region" description="Helical" evidence="1">
    <location>
        <begin position="31"/>
        <end position="51"/>
    </location>
</feature>
<name>A0A0A6VCP2_9BACI</name>